<gene>
    <name evidence="17" type="ORF">SELMODRAFT_412415</name>
</gene>
<evidence type="ECO:0000256" key="10">
    <source>
        <dbReference type="ARBA" id="ARBA00023136"/>
    </source>
</evidence>
<evidence type="ECO:0000256" key="15">
    <source>
        <dbReference type="SAM" id="SignalP"/>
    </source>
</evidence>
<dbReference type="InterPro" id="IPR015300">
    <property type="entry name" value="DNA-bd_pseudobarrel_sf"/>
</dbReference>
<dbReference type="GO" id="GO:0005789">
    <property type="term" value="C:endoplasmic reticulum membrane"/>
    <property type="evidence" value="ECO:0007669"/>
    <property type="project" value="UniProtKB-SubCell"/>
</dbReference>
<evidence type="ECO:0000256" key="6">
    <source>
        <dbReference type="ARBA" id="ARBA00022824"/>
    </source>
</evidence>
<comment type="similarity">
    <text evidence="3">Belongs to the PIGX family.</text>
</comment>
<evidence type="ECO:0000256" key="11">
    <source>
        <dbReference type="ARBA" id="ARBA00023163"/>
    </source>
</evidence>
<evidence type="ECO:0000256" key="7">
    <source>
        <dbReference type="ARBA" id="ARBA00022989"/>
    </source>
</evidence>
<dbReference type="CDD" id="cd10017">
    <property type="entry name" value="B3_DNA"/>
    <property type="match status" value="2"/>
</dbReference>
<name>D8RL29_SELML</name>
<dbReference type="eggNOG" id="ENOG502S8P0">
    <property type="taxonomic scope" value="Eukaryota"/>
</dbReference>
<dbReference type="Pfam" id="PF08320">
    <property type="entry name" value="PIG-X"/>
    <property type="match status" value="1"/>
</dbReference>
<keyword evidence="12" id="KW-0325">Glycoprotein</keyword>
<evidence type="ECO:0000256" key="4">
    <source>
        <dbReference type="ARBA" id="ARBA00022502"/>
    </source>
</evidence>
<evidence type="ECO:0000256" key="5">
    <source>
        <dbReference type="ARBA" id="ARBA00022692"/>
    </source>
</evidence>
<evidence type="ECO:0000313" key="18">
    <source>
        <dbReference type="Proteomes" id="UP000001514"/>
    </source>
</evidence>
<feature type="region of interest" description="Disordered" evidence="14">
    <location>
        <begin position="402"/>
        <end position="421"/>
    </location>
</feature>
<evidence type="ECO:0000256" key="2">
    <source>
        <dbReference type="ARBA" id="ARBA00004687"/>
    </source>
</evidence>
<dbReference type="AlphaFoldDB" id="D8RL29"/>
<evidence type="ECO:0000256" key="12">
    <source>
        <dbReference type="ARBA" id="ARBA00023180"/>
    </source>
</evidence>
<evidence type="ECO:0000256" key="13">
    <source>
        <dbReference type="ARBA" id="ARBA00023242"/>
    </source>
</evidence>
<dbReference type="Gene3D" id="2.40.330.10">
    <property type="entry name" value="DNA-binding pseudobarrel domain"/>
    <property type="match status" value="2"/>
</dbReference>
<dbReference type="EMBL" id="GL377582">
    <property type="protein sequence ID" value="EFJ27333.1"/>
    <property type="molecule type" value="Genomic_DNA"/>
</dbReference>
<dbReference type="PANTHER" id="PTHR28650:SF1">
    <property type="entry name" value="PHOSPHATIDYLINOSITOL-GLYCAN BIOSYNTHESIS CLASS X PROTEIN"/>
    <property type="match status" value="1"/>
</dbReference>
<dbReference type="GO" id="GO:0003677">
    <property type="term" value="F:DNA binding"/>
    <property type="evidence" value="ECO:0007669"/>
    <property type="project" value="UniProtKB-KW"/>
</dbReference>
<dbReference type="KEGG" id="smo:SELMODRAFT_412415"/>
<evidence type="ECO:0000256" key="1">
    <source>
        <dbReference type="ARBA" id="ARBA00004389"/>
    </source>
</evidence>
<protein>
    <recommendedName>
        <fullName evidence="16">TF-B3 domain-containing protein</fullName>
    </recommendedName>
</protein>
<dbReference type="Gramene" id="EFJ27333">
    <property type="protein sequence ID" value="EFJ27333"/>
    <property type="gene ID" value="SELMODRAFT_412415"/>
</dbReference>
<keyword evidence="10" id="KW-0472">Membrane</keyword>
<keyword evidence="9" id="KW-0238">DNA-binding</keyword>
<keyword evidence="7" id="KW-1133">Transmembrane helix</keyword>
<keyword evidence="4" id="KW-0337">GPI-anchor biosynthesis</keyword>
<evidence type="ECO:0000259" key="16">
    <source>
        <dbReference type="PROSITE" id="PS50863"/>
    </source>
</evidence>
<dbReference type="UniPathway" id="UPA00196"/>
<dbReference type="InterPro" id="IPR003340">
    <property type="entry name" value="B3_DNA-bd"/>
</dbReference>
<feature type="domain" description="TF-B3" evidence="16">
    <location>
        <begin position="225"/>
        <end position="316"/>
    </location>
</feature>
<dbReference type="Pfam" id="PF02362">
    <property type="entry name" value="B3"/>
    <property type="match status" value="2"/>
</dbReference>
<keyword evidence="18" id="KW-1185">Reference proteome</keyword>
<sequence length="539" mass="60236">MKPPRAILLVAVLGAIAHLIRGNEVVKFARTLEGSGSHRELKTDISLQLDNKFQGDSCRLSLVENLPSSVFADTFQLQRLTRMGRYEAAHVSGDLDLERPAFFSGPVTVRIQVSLDQNANVFHAETSLPLHARYAPLGIDSYHLVNLSSPSVAVSCKKNAEELQLELAASEEVQWPIPAGNPNDASTVNRFTALAAAAGTLVLCSISVMKKRVVILEMADEREKVWFVRVIHKPVRFSHLSVPRRLAKDQLKKLCNTTVFLQDERGQEWPIATNEHAYFCSGWNRLARDKSLKGGEVILFMHEGRGRLRFKIFAADGADRQDFGTERFCGRPPRIGGRKIVRKPRIVKKPAPKLAVPVCVQAVVKEEVEESGMLGDAEAAVVAMAEEQSPDDHEPAVAMAVEPSPELPHQRESSPPFLERNLRSRPPLVRSKLHLHRLAMDAALAYKSDKPTFIVKIQGDETVLSVRREFAERYLPRKPATTSVVDGESTLWTVKWLGIRACVLGAGWPEFAKHHVLKKLDICLFELITQRAFQVRIYR</sequence>
<proteinExistence type="inferred from homology"/>
<evidence type="ECO:0000256" key="9">
    <source>
        <dbReference type="ARBA" id="ARBA00023125"/>
    </source>
</evidence>
<accession>D8RL29</accession>
<keyword evidence="6" id="KW-0256">Endoplasmic reticulum</keyword>
<keyword evidence="11" id="KW-0804">Transcription</keyword>
<feature type="domain" description="TF-B3" evidence="16">
    <location>
        <begin position="449"/>
        <end position="539"/>
    </location>
</feature>
<comment type="pathway">
    <text evidence="2">Glycolipid biosynthesis; glycosylphosphatidylinositol-anchor biosynthesis.</text>
</comment>
<dbReference type="InParanoid" id="D8RL29"/>
<reference evidence="17 18" key="1">
    <citation type="journal article" date="2011" name="Science">
        <title>The Selaginella genome identifies genetic changes associated with the evolution of vascular plants.</title>
        <authorList>
            <person name="Banks J.A."/>
            <person name="Nishiyama T."/>
            <person name="Hasebe M."/>
            <person name="Bowman J.L."/>
            <person name="Gribskov M."/>
            <person name="dePamphilis C."/>
            <person name="Albert V.A."/>
            <person name="Aono N."/>
            <person name="Aoyama T."/>
            <person name="Ambrose B.A."/>
            <person name="Ashton N.W."/>
            <person name="Axtell M.J."/>
            <person name="Barker E."/>
            <person name="Barker M.S."/>
            <person name="Bennetzen J.L."/>
            <person name="Bonawitz N.D."/>
            <person name="Chapple C."/>
            <person name="Cheng C."/>
            <person name="Correa L.G."/>
            <person name="Dacre M."/>
            <person name="DeBarry J."/>
            <person name="Dreyer I."/>
            <person name="Elias M."/>
            <person name="Engstrom E.M."/>
            <person name="Estelle M."/>
            <person name="Feng L."/>
            <person name="Finet C."/>
            <person name="Floyd S.K."/>
            <person name="Frommer W.B."/>
            <person name="Fujita T."/>
            <person name="Gramzow L."/>
            <person name="Gutensohn M."/>
            <person name="Harholt J."/>
            <person name="Hattori M."/>
            <person name="Heyl A."/>
            <person name="Hirai T."/>
            <person name="Hiwatashi Y."/>
            <person name="Ishikawa M."/>
            <person name="Iwata M."/>
            <person name="Karol K.G."/>
            <person name="Koehler B."/>
            <person name="Kolukisaoglu U."/>
            <person name="Kubo M."/>
            <person name="Kurata T."/>
            <person name="Lalonde S."/>
            <person name="Li K."/>
            <person name="Li Y."/>
            <person name="Litt A."/>
            <person name="Lyons E."/>
            <person name="Manning G."/>
            <person name="Maruyama T."/>
            <person name="Michael T.P."/>
            <person name="Mikami K."/>
            <person name="Miyazaki S."/>
            <person name="Morinaga S."/>
            <person name="Murata T."/>
            <person name="Mueller-Roeber B."/>
            <person name="Nelson D.R."/>
            <person name="Obara M."/>
            <person name="Oguri Y."/>
            <person name="Olmstead R.G."/>
            <person name="Onodera N."/>
            <person name="Petersen B.L."/>
            <person name="Pils B."/>
            <person name="Prigge M."/>
            <person name="Rensing S.A."/>
            <person name="Riano-Pachon D.M."/>
            <person name="Roberts A.W."/>
            <person name="Sato Y."/>
            <person name="Scheller H.V."/>
            <person name="Schulz B."/>
            <person name="Schulz C."/>
            <person name="Shakirov E.V."/>
            <person name="Shibagaki N."/>
            <person name="Shinohara N."/>
            <person name="Shippen D.E."/>
            <person name="Soerensen I."/>
            <person name="Sotooka R."/>
            <person name="Sugimoto N."/>
            <person name="Sugita M."/>
            <person name="Sumikawa N."/>
            <person name="Tanurdzic M."/>
            <person name="Theissen G."/>
            <person name="Ulvskov P."/>
            <person name="Wakazuki S."/>
            <person name="Weng J.K."/>
            <person name="Willats W.W."/>
            <person name="Wipf D."/>
            <person name="Wolf P.G."/>
            <person name="Yang L."/>
            <person name="Zimmer A.D."/>
            <person name="Zhu Q."/>
            <person name="Mitros T."/>
            <person name="Hellsten U."/>
            <person name="Loque D."/>
            <person name="Otillar R."/>
            <person name="Salamov A."/>
            <person name="Schmutz J."/>
            <person name="Shapiro H."/>
            <person name="Lindquist E."/>
            <person name="Lucas S."/>
            <person name="Rokhsar D."/>
            <person name="Grigoriev I.V."/>
        </authorList>
    </citation>
    <scope>NUCLEOTIDE SEQUENCE [LARGE SCALE GENOMIC DNA]</scope>
</reference>
<dbReference type="SMART" id="SM00780">
    <property type="entry name" value="PIG-X"/>
    <property type="match status" value="1"/>
</dbReference>
<evidence type="ECO:0000256" key="14">
    <source>
        <dbReference type="SAM" id="MobiDB-lite"/>
    </source>
</evidence>
<keyword evidence="15" id="KW-0732">Signal</keyword>
<evidence type="ECO:0000256" key="3">
    <source>
        <dbReference type="ARBA" id="ARBA00010345"/>
    </source>
</evidence>
<dbReference type="SMART" id="SM01019">
    <property type="entry name" value="B3"/>
    <property type="match status" value="2"/>
</dbReference>
<dbReference type="InterPro" id="IPR040039">
    <property type="entry name" value="PIGX"/>
</dbReference>
<feature type="signal peptide" evidence="15">
    <location>
        <begin position="1"/>
        <end position="22"/>
    </location>
</feature>
<evidence type="ECO:0000313" key="17">
    <source>
        <dbReference type="EMBL" id="EFJ27333.1"/>
    </source>
</evidence>
<comment type="subcellular location">
    <subcellularLocation>
        <location evidence="1">Endoplasmic reticulum membrane</location>
        <topology evidence="1">Single-pass membrane protein</topology>
    </subcellularLocation>
</comment>
<keyword evidence="8" id="KW-0805">Transcription regulation</keyword>
<dbReference type="SUPFAM" id="SSF101936">
    <property type="entry name" value="DNA-binding pseudobarrel domain"/>
    <property type="match status" value="2"/>
</dbReference>
<evidence type="ECO:0000256" key="8">
    <source>
        <dbReference type="ARBA" id="ARBA00023015"/>
    </source>
</evidence>
<dbReference type="GO" id="GO:0006506">
    <property type="term" value="P:GPI anchor biosynthetic process"/>
    <property type="evidence" value="ECO:0007669"/>
    <property type="project" value="UniProtKB-UniPathway"/>
</dbReference>
<feature type="chain" id="PRO_5003121896" description="TF-B3 domain-containing protein" evidence="15">
    <location>
        <begin position="23"/>
        <end position="539"/>
    </location>
</feature>
<dbReference type="PROSITE" id="PS50863">
    <property type="entry name" value="B3"/>
    <property type="match status" value="2"/>
</dbReference>
<keyword evidence="13" id="KW-0539">Nucleus</keyword>
<organism evidence="18">
    <name type="scientific">Selaginella moellendorffii</name>
    <name type="common">Spikemoss</name>
    <dbReference type="NCBI Taxonomy" id="88036"/>
    <lineage>
        <taxon>Eukaryota</taxon>
        <taxon>Viridiplantae</taxon>
        <taxon>Streptophyta</taxon>
        <taxon>Embryophyta</taxon>
        <taxon>Tracheophyta</taxon>
        <taxon>Lycopodiopsida</taxon>
        <taxon>Selaginellales</taxon>
        <taxon>Selaginellaceae</taxon>
        <taxon>Selaginella</taxon>
    </lineage>
</organism>
<keyword evidence="5" id="KW-0812">Transmembrane</keyword>
<dbReference type="InterPro" id="IPR013233">
    <property type="entry name" value="PIG-X/PBN1"/>
</dbReference>
<dbReference type="PANTHER" id="PTHR28650">
    <property type="entry name" value="PHOSPHATIDYLINOSITOL-GLYCAN BIOSYNTHESIS CLASS X PROTEIN"/>
    <property type="match status" value="1"/>
</dbReference>
<dbReference type="HOGENOM" id="CLU_505700_0_0_1"/>
<dbReference type="Proteomes" id="UP000001514">
    <property type="component" value="Unassembled WGS sequence"/>
</dbReference>